<name>X1S5M6_9ZZZZ</name>
<sequence length="101" mass="11233">MSELVDAIVSLKEEKALRIVRRRLDAGEEPMSLVEESRRGIAIVGERYQSKEYFLGELIMSGEIFKQVMSLIEPKLTGEIQTETIGKIVLGTAKGDIHSIG</sequence>
<dbReference type="GO" id="GO:0050667">
    <property type="term" value="P:homocysteine metabolic process"/>
    <property type="evidence" value="ECO:0007669"/>
    <property type="project" value="TreeGrafter"/>
</dbReference>
<evidence type="ECO:0000259" key="3">
    <source>
        <dbReference type="PROSITE" id="PS51337"/>
    </source>
</evidence>
<dbReference type="GO" id="GO:0008705">
    <property type="term" value="F:methionine synthase activity"/>
    <property type="evidence" value="ECO:0007669"/>
    <property type="project" value="TreeGrafter"/>
</dbReference>
<dbReference type="GO" id="GO:0046872">
    <property type="term" value="F:metal ion binding"/>
    <property type="evidence" value="ECO:0007669"/>
    <property type="project" value="UniProtKB-KW"/>
</dbReference>
<dbReference type="InterPro" id="IPR003759">
    <property type="entry name" value="Cbl-bd_cap"/>
</dbReference>
<evidence type="ECO:0000256" key="1">
    <source>
        <dbReference type="ARBA" id="ARBA00022723"/>
    </source>
</evidence>
<dbReference type="PANTHER" id="PTHR45833:SF1">
    <property type="entry name" value="METHIONINE SYNTHASE"/>
    <property type="match status" value="1"/>
</dbReference>
<gene>
    <name evidence="4" type="ORF">S12H4_39614</name>
</gene>
<dbReference type="SMART" id="SM01018">
    <property type="entry name" value="B12-binding_2"/>
    <property type="match status" value="1"/>
</dbReference>
<keyword evidence="2" id="KW-0170">Cobalt</keyword>
<comment type="caution">
    <text evidence="4">The sequence shown here is derived from an EMBL/GenBank/DDBJ whole genome shotgun (WGS) entry which is preliminary data.</text>
</comment>
<dbReference type="PROSITE" id="PS51337">
    <property type="entry name" value="B12_BINDING_NTER"/>
    <property type="match status" value="1"/>
</dbReference>
<evidence type="ECO:0000256" key="2">
    <source>
        <dbReference type="ARBA" id="ARBA00023285"/>
    </source>
</evidence>
<protein>
    <recommendedName>
        <fullName evidence="3">B12-binding N-terminal domain-containing protein</fullName>
    </recommendedName>
</protein>
<dbReference type="InterPro" id="IPR036594">
    <property type="entry name" value="Meth_synthase_dom"/>
</dbReference>
<dbReference type="AlphaFoldDB" id="X1S5M6"/>
<feature type="domain" description="B12-binding N-terminal" evidence="3">
    <location>
        <begin position="1"/>
        <end position="84"/>
    </location>
</feature>
<organism evidence="4">
    <name type="scientific">marine sediment metagenome</name>
    <dbReference type="NCBI Taxonomy" id="412755"/>
    <lineage>
        <taxon>unclassified sequences</taxon>
        <taxon>metagenomes</taxon>
        <taxon>ecological metagenomes</taxon>
    </lineage>
</organism>
<keyword evidence="1" id="KW-0479">Metal-binding</keyword>
<dbReference type="GO" id="GO:0046653">
    <property type="term" value="P:tetrahydrofolate metabolic process"/>
    <property type="evidence" value="ECO:0007669"/>
    <property type="project" value="TreeGrafter"/>
</dbReference>
<evidence type="ECO:0000313" key="4">
    <source>
        <dbReference type="EMBL" id="GAI88208.1"/>
    </source>
</evidence>
<dbReference type="Gene3D" id="1.10.1240.10">
    <property type="entry name" value="Methionine synthase domain"/>
    <property type="match status" value="1"/>
</dbReference>
<feature type="non-terminal residue" evidence="4">
    <location>
        <position position="101"/>
    </location>
</feature>
<reference evidence="4" key="1">
    <citation type="journal article" date="2014" name="Front. Microbiol.">
        <title>High frequency of phylogenetically diverse reductive dehalogenase-homologous genes in deep subseafloor sedimentary metagenomes.</title>
        <authorList>
            <person name="Kawai M."/>
            <person name="Futagami T."/>
            <person name="Toyoda A."/>
            <person name="Takaki Y."/>
            <person name="Nishi S."/>
            <person name="Hori S."/>
            <person name="Arai W."/>
            <person name="Tsubouchi T."/>
            <person name="Morono Y."/>
            <person name="Uchiyama I."/>
            <person name="Ito T."/>
            <person name="Fujiyama A."/>
            <person name="Inagaki F."/>
            <person name="Takami H."/>
        </authorList>
    </citation>
    <scope>NUCLEOTIDE SEQUENCE</scope>
    <source>
        <strain evidence="4">Expedition CK06-06</strain>
    </source>
</reference>
<dbReference type="GO" id="GO:0005829">
    <property type="term" value="C:cytosol"/>
    <property type="evidence" value="ECO:0007669"/>
    <property type="project" value="TreeGrafter"/>
</dbReference>
<dbReference type="SUPFAM" id="SSF47644">
    <property type="entry name" value="Methionine synthase domain"/>
    <property type="match status" value="1"/>
</dbReference>
<dbReference type="EMBL" id="BARW01023954">
    <property type="protein sequence ID" value="GAI88208.1"/>
    <property type="molecule type" value="Genomic_DNA"/>
</dbReference>
<proteinExistence type="predicted"/>
<dbReference type="PANTHER" id="PTHR45833">
    <property type="entry name" value="METHIONINE SYNTHASE"/>
    <property type="match status" value="1"/>
</dbReference>
<dbReference type="InterPro" id="IPR050554">
    <property type="entry name" value="Met_Synthase/Corrinoid"/>
</dbReference>
<accession>X1S5M6</accession>
<dbReference type="Pfam" id="PF02607">
    <property type="entry name" value="B12-binding_2"/>
    <property type="match status" value="1"/>
</dbReference>